<dbReference type="Gene3D" id="3.40.50.510">
    <property type="entry name" value="Phosphotransferase system, mannose-type IIA component"/>
    <property type="match status" value="1"/>
</dbReference>
<evidence type="ECO:0000256" key="3">
    <source>
        <dbReference type="ARBA" id="ARBA00003681"/>
    </source>
</evidence>
<dbReference type="PANTHER" id="PTHR38594:SF1">
    <property type="entry name" value="PEP-DEPENDENT DIHYDROXYACETONE KINASE, PHOSPHORYL DONOR SUBUNIT DHAM"/>
    <property type="match status" value="1"/>
</dbReference>
<dbReference type="Pfam" id="PF00381">
    <property type="entry name" value="PTS-HPr"/>
    <property type="match status" value="1"/>
</dbReference>
<dbReference type="GO" id="GO:0016020">
    <property type="term" value="C:membrane"/>
    <property type="evidence" value="ECO:0007669"/>
    <property type="project" value="InterPro"/>
</dbReference>
<sequence length="241" mass="23721">MAVGIVVVSHSRALAEAAVEVAMQMVHEAPPPLAIAAGTDDGGLGTDATAVLAALTEVDRGDGVVVFVDVGSSIMSAELGIEFYGAEDADIRVLPAPFVEGLLAGVVRAAGGATIDEVAAEANAALTPKLHALGTPDPAPVTAETRPEAEAEAEARAEATIVNATGLHARPAALFVAKARAFDATVLVACGDEGPVSATSTIGLATLGAGKGAVLRLSATGPQAREAVDALAGFVASGLGD</sequence>
<reference evidence="10 11" key="1">
    <citation type="submission" date="2020-08" db="EMBL/GenBank/DDBJ databases">
        <title>Genome sequence of Tessaracoccus defluvii JCM 17540T.</title>
        <authorList>
            <person name="Hyun D.-W."/>
            <person name="Bae J.-W."/>
        </authorList>
    </citation>
    <scope>NUCLEOTIDE SEQUENCE [LARGE SCALE GENOMIC DNA]</scope>
    <source>
        <strain evidence="10 11">JCM 17540</strain>
    </source>
</reference>
<evidence type="ECO:0000256" key="7">
    <source>
        <dbReference type="ARBA" id="ARBA00046577"/>
    </source>
</evidence>
<dbReference type="NCBIfam" id="TIGR02364">
    <property type="entry name" value="dha_pts"/>
    <property type="match status" value="1"/>
</dbReference>
<name>A0A7H0H660_9ACTN</name>
<evidence type="ECO:0000313" key="10">
    <source>
        <dbReference type="EMBL" id="QNP56026.1"/>
    </source>
</evidence>
<evidence type="ECO:0000259" key="9">
    <source>
        <dbReference type="PROSITE" id="PS51350"/>
    </source>
</evidence>
<dbReference type="PROSITE" id="PS00369">
    <property type="entry name" value="PTS_HPR_HIS"/>
    <property type="match status" value="1"/>
</dbReference>
<dbReference type="RefSeq" id="WP_187721146.1">
    <property type="nucleotide sequence ID" value="NZ_BAABBL010000023.1"/>
</dbReference>
<dbReference type="AlphaFoldDB" id="A0A7H0H660"/>
<dbReference type="InterPro" id="IPR000032">
    <property type="entry name" value="HPr-like"/>
</dbReference>
<dbReference type="InterPro" id="IPR039643">
    <property type="entry name" value="DhaM"/>
</dbReference>
<comment type="subunit">
    <text evidence="7">Homodimer. The dihydroxyacetone kinase complex is composed of a homodimer of DhaM, a homodimer of DhaK and the subunit DhaL.</text>
</comment>
<evidence type="ECO:0000256" key="2">
    <source>
        <dbReference type="ARBA" id="ARBA00002788"/>
    </source>
</evidence>
<dbReference type="SUPFAM" id="SSF55594">
    <property type="entry name" value="HPr-like"/>
    <property type="match status" value="1"/>
</dbReference>
<evidence type="ECO:0000256" key="1">
    <source>
        <dbReference type="ARBA" id="ARBA00001113"/>
    </source>
</evidence>
<dbReference type="InterPro" id="IPR012844">
    <property type="entry name" value="DhaM_N"/>
</dbReference>
<dbReference type="SUPFAM" id="SSF53062">
    <property type="entry name" value="PTS system fructose IIA component-like"/>
    <property type="match status" value="1"/>
</dbReference>
<dbReference type="NCBIfam" id="TIGR01003">
    <property type="entry name" value="PTS_HPr_family"/>
    <property type="match status" value="1"/>
</dbReference>
<comment type="catalytic activity">
    <reaction evidence="1">
        <text>dihydroxyacetone + phosphoenolpyruvate = dihydroxyacetone phosphate + pyruvate</text>
        <dbReference type="Rhea" id="RHEA:18381"/>
        <dbReference type="ChEBI" id="CHEBI:15361"/>
        <dbReference type="ChEBI" id="CHEBI:16016"/>
        <dbReference type="ChEBI" id="CHEBI:57642"/>
        <dbReference type="ChEBI" id="CHEBI:58702"/>
        <dbReference type="EC" id="2.7.1.121"/>
    </reaction>
</comment>
<dbReference type="InterPro" id="IPR001020">
    <property type="entry name" value="PTS_HPr_His_P_site"/>
</dbReference>
<keyword evidence="6" id="KW-0808">Transferase</keyword>
<organism evidence="10 11">
    <name type="scientific">Tessaracoccus defluvii</name>
    <dbReference type="NCBI Taxonomy" id="1285901"/>
    <lineage>
        <taxon>Bacteria</taxon>
        <taxon>Bacillati</taxon>
        <taxon>Actinomycetota</taxon>
        <taxon>Actinomycetes</taxon>
        <taxon>Propionibacteriales</taxon>
        <taxon>Propionibacteriaceae</taxon>
        <taxon>Tessaracoccus</taxon>
    </lineage>
</organism>
<evidence type="ECO:0000259" key="8">
    <source>
        <dbReference type="PROSITE" id="PS51096"/>
    </source>
</evidence>
<dbReference type="EMBL" id="CP060789">
    <property type="protein sequence ID" value="QNP56026.1"/>
    <property type="molecule type" value="Genomic_DNA"/>
</dbReference>
<dbReference type="GO" id="GO:0009401">
    <property type="term" value="P:phosphoenolpyruvate-dependent sugar phosphotransferase system"/>
    <property type="evidence" value="ECO:0007669"/>
    <property type="project" value="InterPro"/>
</dbReference>
<dbReference type="EC" id="2.7.1.121" evidence="4"/>
<dbReference type="InterPro" id="IPR004701">
    <property type="entry name" value="PTS_EIIA_man-typ"/>
</dbReference>
<dbReference type="GO" id="GO:0019563">
    <property type="term" value="P:glycerol catabolic process"/>
    <property type="evidence" value="ECO:0007669"/>
    <property type="project" value="InterPro"/>
</dbReference>
<dbReference type="PRINTS" id="PR00107">
    <property type="entry name" value="PHOSPHOCPHPR"/>
</dbReference>
<dbReference type="PROSITE" id="PS51350">
    <property type="entry name" value="PTS_HPR_DOM"/>
    <property type="match status" value="1"/>
</dbReference>
<accession>A0A7H0H660</accession>
<evidence type="ECO:0000256" key="4">
    <source>
        <dbReference type="ARBA" id="ARBA00012095"/>
    </source>
</evidence>
<dbReference type="InterPro" id="IPR035895">
    <property type="entry name" value="HPr-like_sf"/>
</dbReference>
<dbReference type="InterPro" id="IPR036662">
    <property type="entry name" value="PTS_EIIA_man-typ_sf"/>
</dbReference>
<proteinExistence type="predicted"/>
<dbReference type="GO" id="GO:0047324">
    <property type="term" value="F:phosphoenolpyruvate-glycerone phosphotransferase activity"/>
    <property type="evidence" value="ECO:0007669"/>
    <property type="project" value="UniProtKB-EC"/>
</dbReference>
<gene>
    <name evidence="10" type="ORF">H9L22_00325</name>
</gene>
<dbReference type="PROSITE" id="PS51096">
    <property type="entry name" value="PTS_EIIA_TYPE_4"/>
    <property type="match status" value="1"/>
</dbReference>
<comment type="function">
    <text evidence="3">General (non sugar-specific) component of the phosphoenolpyruvate-dependent sugar phosphotransferase system (sugar PTS). This major carbohydrate active-transport system catalyzes the phosphorylation of incoming sugar substrates concomitantly with their translocation across the cell membrane. The phosphoryl group from phosphoenolpyruvate (PEP) is transferred to the phosphoryl carrier protein HPr by enzyme I. Phospho-HPr then transfers it to the PTS EIIA domain.</text>
</comment>
<protein>
    <recommendedName>
        <fullName evidence="5">Phosphocarrier protein HPr</fullName>
        <ecNumber evidence="4">2.7.1.121</ecNumber>
    </recommendedName>
</protein>
<dbReference type="CDD" id="cd00367">
    <property type="entry name" value="PTS-HPr_like"/>
    <property type="match status" value="1"/>
</dbReference>
<dbReference type="Gene3D" id="3.30.1340.10">
    <property type="entry name" value="HPr-like"/>
    <property type="match status" value="1"/>
</dbReference>
<dbReference type="Proteomes" id="UP000516117">
    <property type="component" value="Chromosome"/>
</dbReference>
<dbReference type="KEGG" id="tdf:H9L22_00325"/>
<feature type="domain" description="PTS EIIA type-4" evidence="8">
    <location>
        <begin position="2"/>
        <end position="130"/>
    </location>
</feature>
<keyword evidence="11" id="KW-1185">Reference proteome</keyword>
<dbReference type="Pfam" id="PF03610">
    <property type="entry name" value="EIIA-man"/>
    <property type="match status" value="1"/>
</dbReference>
<dbReference type="PANTHER" id="PTHR38594">
    <property type="entry name" value="PEP-DEPENDENT DIHYDROXYACETONE KINASE, PHOSPHORYL DONOR SUBUNIT DHAM"/>
    <property type="match status" value="1"/>
</dbReference>
<evidence type="ECO:0000256" key="5">
    <source>
        <dbReference type="ARBA" id="ARBA00020422"/>
    </source>
</evidence>
<feature type="domain" description="HPr" evidence="9">
    <location>
        <begin position="154"/>
        <end position="241"/>
    </location>
</feature>
<comment type="function">
    <text evidence="2">Component of the dihydroxyacetone kinase complex, which is responsible for the phosphoenolpyruvate (PEP)-dependent phosphorylation of dihydroxyacetone. DhaM serves as the phosphoryl donor. Is phosphorylated by phosphoenolpyruvate in an EI- and HPr-dependent reaction, and a phosphorelay system on histidine residues finally leads to phosphoryl transfer to DhaL and dihydroxyacetone.</text>
</comment>
<evidence type="ECO:0000256" key="6">
    <source>
        <dbReference type="ARBA" id="ARBA00022679"/>
    </source>
</evidence>
<evidence type="ECO:0000313" key="11">
    <source>
        <dbReference type="Proteomes" id="UP000516117"/>
    </source>
</evidence>